<organism evidence="1">
    <name type="scientific">Salix viminalis</name>
    <name type="common">Common osier</name>
    <name type="synonym">Basket willow</name>
    <dbReference type="NCBI Taxonomy" id="40686"/>
    <lineage>
        <taxon>Eukaryota</taxon>
        <taxon>Viridiplantae</taxon>
        <taxon>Streptophyta</taxon>
        <taxon>Embryophyta</taxon>
        <taxon>Tracheophyta</taxon>
        <taxon>Spermatophyta</taxon>
        <taxon>Magnoliopsida</taxon>
        <taxon>eudicotyledons</taxon>
        <taxon>Gunneridae</taxon>
        <taxon>Pentapetalae</taxon>
        <taxon>rosids</taxon>
        <taxon>fabids</taxon>
        <taxon>Malpighiales</taxon>
        <taxon>Salicaceae</taxon>
        <taxon>Saliceae</taxon>
        <taxon>Salix</taxon>
    </lineage>
</organism>
<dbReference type="EMBL" id="CAADRP010000001">
    <property type="protein sequence ID" value="VFU19954.1"/>
    <property type="molecule type" value="Genomic_DNA"/>
</dbReference>
<dbReference type="AlphaFoldDB" id="A0A6N2JXZ8"/>
<protein>
    <submittedName>
        <fullName evidence="1">Uncharacterized protein</fullName>
    </submittedName>
</protein>
<gene>
    <name evidence="1" type="ORF">SVIM_LOCUS1771</name>
</gene>
<proteinExistence type="predicted"/>
<name>A0A6N2JXZ8_SALVM</name>
<reference evidence="1" key="1">
    <citation type="submission" date="2019-03" db="EMBL/GenBank/DDBJ databases">
        <authorList>
            <person name="Mank J."/>
            <person name="Almeida P."/>
        </authorList>
    </citation>
    <scope>NUCLEOTIDE SEQUENCE</scope>
    <source>
        <strain evidence="1">78183</strain>
    </source>
</reference>
<sequence length="99" mass="11288">MDMMPRMRSFLKFPLIDEDIIPTLQHLGEPEQCDDLLPSEIFSCKANNSDQFEAQCDRQLSSLSLSAPCKLHRKLNIDTTKPFHTEDFFTGMLKAAALI</sequence>
<evidence type="ECO:0000313" key="1">
    <source>
        <dbReference type="EMBL" id="VFU19954.1"/>
    </source>
</evidence>
<accession>A0A6N2JXZ8</accession>